<accession>A0A1B0DQD1</accession>
<dbReference type="FunFam" id="3.30.160.60:FF:001182">
    <property type="entry name" value="Zinc finger, C2H2 type"/>
    <property type="match status" value="1"/>
</dbReference>
<evidence type="ECO:0000259" key="7">
    <source>
        <dbReference type="PROSITE" id="PS50157"/>
    </source>
</evidence>
<evidence type="ECO:0000256" key="1">
    <source>
        <dbReference type="ARBA" id="ARBA00004123"/>
    </source>
</evidence>
<dbReference type="AlphaFoldDB" id="A0A1B0DQD1"/>
<dbReference type="VEuPathDB" id="VectorBase:PPAI010722"/>
<dbReference type="VEuPathDB" id="VectorBase:PPAPM1_001251"/>
<dbReference type="GO" id="GO:0008270">
    <property type="term" value="F:zinc ion binding"/>
    <property type="evidence" value="ECO:0007669"/>
    <property type="project" value="UniProtKB-KW"/>
</dbReference>
<keyword evidence="3" id="KW-0677">Repeat</keyword>
<dbReference type="EMBL" id="AJVK01008540">
    <property type="status" value="NOT_ANNOTATED_CDS"/>
    <property type="molecule type" value="Genomic_DNA"/>
</dbReference>
<dbReference type="SMART" id="SM00355">
    <property type="entry name" value="ZnF_C2H2"/>
    <property type="match status" value="3"/>
</dbReference>
<dbReference type="PROSITE" id="PS50157">
    <property type="entry name" value="ZINC_FINGER_C2H2_2"/>
    <property type="match status" value="3"/>
</dbReference>
<proteinExistence type="predicted"/>
<name>A0A1B0DQD1_PHLPP</name>
<keyword evidence="4" id="KW-0863">Zinc-finger</keyword>
<evidence type="ECO:0000256" key="2">
    <source>
        <dbReference type="ARBA" id="ARBA00022723"/>
    </source>
</evidence>
<dbReference type="GO" id="GO:0032502">
    <property type="term" value="P:developmental process"/>
    <property type="evidence" value="ECO:0007669"/>
    <property type="project" value="UniProtKB-ARBA"/>
</dbReference>
<dbReference type="InterPro" id="IPR013087">
    <property type="entry name" value="Znf_C2H2_type"/>
</dbReference>
<dbReference type="Proteomes" id="UP000092462">
    <property type="component" value="Unassembled WGS sequence"/>
</dbReference>
<protein>
    <recommendedName>
        <fullName evidence="7">C2H2-type domain-containing protein</fullName>
    </recommendedName>
</protein>
<reference evidence="8" key="1">
    <citation type="submission" date="2022-08" db="UniProtKB">
        <authorList>
            <consortium name="EnsemblMetazoa"/>
        </authorList>
    </citation>
    <scope>IDENTIFICATION</scope>
    <source>
        <strain evidence="8">Israel</strain>
    </source>
</reference>
<feature type="domain" description="C2H2-type" evidence="7">
    <location>
        <begin position="66"/>
        <end position="93"/>
    </location>
</feature>
<dbReference type="PANTHER" id="PTHR24379:SF121">
    <property type="entry name" value="C2H2-TYPE DOMAIN-CONTAINING PROTEIN"/>
    <property type="match status" value="1"/>
</dbReference>
<organism evidence="8 9">
    <name type="scientific">Phlebotomus papatasi</name>
    <name type="common">Sandfly</name>
    <dbReference type="NCBI Taxonomy" id="29031"/>
    <lineage>
        <taxon>Eukaryota</taxon>
        <taxon>Metazoa</taxon>
        <taxon>Ecdysozoa</taxon>
        <taxon>Arthropoda</taxon>
        <taxon>Hexapoda</taxon>
        <taxon>Insecta</taxon>
        <taxon>Pterygota</taxon>
        <taxon>Neoptera</taxon>
        <taxon>Endopterygota</taxon>
        <taxon>Diptera</taxon>
        <taxon>Nematocera</taxon>
        <taxon>Psychodoidea</taxon>
        <taxon>Psychodidae</taxon>
        <taxon>Phlebotomus</taxon>
        <taxon>Phlebotomus</taxon>
    </lineage>
</organism>
<dbReference type="Pfam" id="PF00096">
    <property type="entry name" value="zf-C2H2"/>
    <property type="match status" value="2"/>
</dbReference>
<evidence type="ECO:0000256" key="4">
    <source>
        <dbReference type="ARBA" id="ARBA00022771"/>
    </source>
</evidence>
<dbReference type="GO" id="GO:0005634">
    <property type="term" value="C:nucleus"/>
    <property type="evidence" value="ECO:0007669"/>
    <property type="project" value="UniProtKB-SubCell"/>
</dbReference>
<dbReference type="EMBL" id="AJVK01008541">
    <property type="status" value="NOT_ANNOTATED_CDS"/>
    <property type="molecule type" value="Genomic_DNA"/>
</dbReference>
<dbReference type="PANTHER" id="PTHR24379">
    <property type="entry name" value="KRAB AND ZINC FINGER DOMAIN-CONTAINING"/>
    <property type="match status" value="1"/>
</dbReference>
<evidence type="ECO:0000256" key="6">
    <source>
        <dbReference type="ARBA" id="ARBA00023242"/>
    </source>
</evidence>
<dbReference type="SUPFAM" id="SSF57667">
    <property type="entry name" value="beta-beta-alpha zinc fingers"/>
    <property type="match status" value="2"/>
</dbReference>
<evidence type="ECO:0000256" key="5">
    <source>
        <dbReference type="ARBA" id="ARBA00022833"/>
    </source>
</evidence>
<feature type="domain" description="C2H2-type" evidence="7">
    <location>
        <begin position="9"/>
        <end position="36"/>
    </location>
</feature>
<dbReference type="FunFam" id="3.30.160.60:FF:000202">
    <property type="entry name" value="Zinc finger protein 574"/>
    <property type="match status" value="1"/>
</dbReference>
<feature type="domain" description="C2H2-type" evidence="7">
    <location>
        <begin position="37"/>
        <end position="65"/>
    </location>
</feature>
<dbReference type="EnsemblMetazoa" id="PPAI010722-RA">
    <property type="protein sequence ID" value="PPAI010722-PA"/>
    <property type="gene ID" value="PPAI010722"/>
</dbReference>
<comment type="subcellular location">
    <subcellularLocation>
        <location evidence="1">Nucleus</location>
    </subcellularLocation>
</comment>
<keyword evidence="5" id="KW-0862">Zinc</keyword>
<keyword evidence="6" id="KW-0539">Nucleus</keyword>
<dbReference type="InterPro" id="IPR036236">
    <property type="entry name" value="Znf_C2H2_sf"/>
</dbReference>
<evidence type="ECO:0000313" key="8">
    <source>
        <dbReference type="EnsemblMetazoa" id="PPAI010722-PA"/>
    </source>
</evidence>
<evidence type="ECO:0000256" key="3">
    <source>
        <dbReference type="ARBA" id="ARBA00022737"/>
    </source>
</evidence>
<sequence>MIHTGERPHVCSKCPKSFITFDQLRIHMNIHTGENIFSCETCSFKTIHKTQLKRHVKVVHEGIKDYQCPHCDRAFSVSGALKDHIMTHTGEKPRACGLLSCVDHHMFFETEFKSKGTLAVGTMKIFYLLMNDFHMTLHACQL</sequence>
<keyword evidence="2" id="KW-0479">Metal-binding</keyword>
<evidence type="ECO:0000313" key="9">
    <source>
        <dbReference type="Proteomes" id="UP000092462"/>
    </source>
</evidence>
<keyword evidence="9" id="KW-1185">Reference proteome</keyword>
<dbReference type="Gene3D" id="3.30.160.60">
    <property type="entry name" value="Classic Zinc Finger"/>
    <property type="match status" value="3"/>
</dbReference>
<dbReference type="PROSITE" id="PS00028">
    <property type="entry name" value="ZINC_FINGER_C2H2_1"/>
    <property type="match status" value="2"/>
</dbReference>